<protein>
    <submittedName>
        <fullName evidence="1">36969_t:CDS:1</fullName>
    </submittedName>
</protein>
<gene>
    <name evidence="1" type="ORF">RPERSI_LOCUS8651</name>
</gene>
<sequence>LTKGQICVVQASVLGSVLSNILVVLRSCFLFGGITILKEGRLEQNFDSTAAQASSSVMTLACIVLILKTHKDLFQTEENEELQISKYFVLFLLVIVTVVTAFSAEFLVSSIEGVVTSHGLSKTFIGLVLLPIIGNAAEHTTSVKIAMKDRMDFAISIAVSSSTQIALFVTSLLVILGWIIG</sequence>
<evidence type="ECO:0000313" key="1">
    <source>
        <dbReference type="EMBL" id="CAG8670410.1"/>
    </source>
</evidence>
<dbReference type="EMBL" id="CAJVQC010015789">
    <property type="protein sequence ID" value="CAG8670410.1"/>
    <property type="molecule type" value="Genomic_DNA"/>
</dbReference>
<organism evidence="1 2">
    <name type="scientific">Racocetra persica</name>
    <dbReference type="NCBI Taxonomy" id="160502"/>
    <lineage>
        <taxon>Eukaryota</taxon>
        <taxon>Fungi</taxon>
        <taxon>Fungi incertae sedis</taxon>
        <taxon>Mucoromycota</taxon>
        <taxon>Glomeromycotina</taxon>
        <taxon>Glomeromycetes</taxon>
        <taxon>Diversisporales</taxon>
        <taxon>Gigasporaceae</taxon>
        <taxon>Racocetra</taxon>
    </lineage>
</organism>
<evidence type="ECO:0000313" key="2">
    <source>
        <dbReference type="Proteomes" id="UP000789920"/>
    </source>
</evidence>
<keyword evidence="2" id="KW-1185">Reference proteome</keyword>
<reference evidence="1" key="1">
    <citation type="submission" date="2021-06" db="EMBL/GenBank/DDBJ databases">
        <authorList>
            <person name="Kallberg Y."/>
            <person name="Tangrot J."/>
            <person name="Rosling A."/>
        </authorList>
    </citation>
    <scope>NUCLEOTIDE SEQUENCE</scope>
    <source>
        <strain evidence="1">MA461A</strain>
    </source>
</reference>
<name>A0ACA9NR08_9GLOM</name>
<accession>A0ACA9NR08</accession>
<feature type="non-terminal residue" evidence="1">
    <location>
        <position position="1"/>
    </location>
</feature>
<dbReference type="Proteomes" id="UP000789920">
    <property type="component" value="Unassembled WGS sequence"/>
</dbReference>
<comment type="caution">
    <text evidence="1">The sequence shown here is derived from an EMBL/GenBank/DDBJ whole genome shotgun (WGS) entry which is preliminary data.</text>
</comment>
<proteinExistence type="predicted"/>